<proteinExistence type="predicted"/>
<evidence type="ECO:0000259" key="1">
    <source>
        <dbReference type="SMART" id="SM00871"/>
    </source>
</evidence>
<evidence type="ECO:0000313" key="2">
    <source>
        <dbReference type="EMBL" id="VEG51781.1"/>
    </source>
</evidence>
<dbReference type="InterPro" id="IPR010499">
    <property type="entry name" value="AraC_E-bd"/>
</dbReference>
<dbReference type="AlphaFoldDB" id="A0A448IH27"/>
<reference evidence="2 3" key="1">
    <citation type="submission" date="2018-12" db="EMBL/GenBank/DDBJ databases">
        <authorList>
            <consortium name="Pathogen Informatics"/>
        </authorList>
    </citation>
    <scope>NUCLEOTIDE SEQUENCE [LARGE SCALE GENOMIC DNA]</scope>
    <source>
        <strain evidence="2 3">NCTC10437</strain>
    </source>
</reference>
<keyword evidence="3" id="KW-1185">Reference proteome</keyword>
<dbReference type="Proteomes" id="UP000279306">
    <property type="component" value="Chromosome"/>
</dbReference>
<feature type="domain" description="AraC effector-binding" evidence="1">
    <location>
        <begin position="6"/>
        <end position="166"/>
    </location>
</feature>
<dbReference type="OrthoDB" id="64208at2"/>
<dbReference type="SMART" id="SM00871">
    <property type="entry name" value="AraC_E_bind"/>
    <property type="match status" value="1"/>
</dbReference>
<sequence length="167" mass="18202">MVMTNQQPEIAHREPQPYAAIGGTVTMDQVGAIADRFPEVFDAVARHGRAPSGAPFLRYRVIDMDRELHIEACVPIDGPMPADDAVSTDTLPGGRYAVVTHRGPFDGLVDATARLLDWANDEGLHWDSTASGDGEVWAGRVEIYETDPSTEPDPAKWETTLAFKLAD</sequence>
<accession>A0A448IH27</accession>
<dbReference type="Pfam" id="PF06445">
    <property type="entry name" value="GyrI-like"/>
    <property type="match status" value="1"/>
</dbReference>
<gene>
    <name evidence="2" type="ORF">NCTC10437_00894</name>
</gene>
<dbReference type="InterPro" id="IPR011256">
    <property type="entry name" value="Reg_factor_effector_dom_sf"/>
</dbReference>
<dbReference type="Gene3D" id="3.20.80.10">
    <property type="entry name" value="Regulatory factor, effector binding domain"/>
    <property type="match status" value="1"/>
</dbReference>
<organism evidence="2 3">
    <name type="scientific">Mycolicibacterium aurum</name>
    <name type="common">Mycobacterium aurum</name>
    <dbReference type="NCBI Taxonomy" id="1791"/>
    <lineage>
        <taxon>Bacteria</taxon>
        <taxon>Bacillati</taxon>
        <taxon>Actinomycetota</taxon>
        <taxon>Actinomycetes</taxon>
        <taxon>Mycobacteriales</taxon>
        <taxon>Mycobacteriaceae</taxon>
        <taxon>Mycolicibacterium</taxon>
    </lineage>
</organism>
<dbReference type="InterPro" id="IPR029442">
    <property type="entry name" value="GyrI-like"/>
</dbReference>
<name>A0A448IH27_MYCAU</name>
<evidence type="ECO:0000313" key="3">
    <source>
        <dbReference type="Proteomes" id="UP000279306"/>
    </source>
</evidence>
<dbReference type="KEGG" id="mauu:NCTC10437_00894"/>
<dbReference type="EMBL" id="LR134356">
    <property type="protein sequence ID" value="VEG51781.1"/>
    <property type="molecule type" value="Genomic_DNA"/>
</dbReference>
<dbReference type="SUPFAM" id="SSF55136">
    <property type="entry name" value="Probable bacterial effector-binding domain"/>
    <property type="match status" value="1"/>
</dbReference>
<protein>
    <submittedName>
        <fullName evidence="2">Transcriptional regulator, effector-binding domain/component</fullName>
    </submittedName>
</protein>
<dbReference type="STRING" id="1791.GCA_001049355_04209"/>